<dbReference type="CDD" id="cd16917">
    <property type="entry name" value="HATPase_UhpB-NarQ-NarX-like"/>
    <property type="match status" value="1"/>
</dbReference>
<keyword evidence="9" id="KW-1185">Reference proteome</keyword>
<organism evidence="8 9">
    <name type="scientific">Xylanimonas ulmi</name>
    <dbReference type="NCBI Taxonomy" id="228973"/>
    <lineage>
        <taxon>Bacteria</taxon>
        <taxon>Bacillati</taxon>
        <taxon>Actinomycetota</taxon>
        <taxon>Actinomycetes</taxon>
        <taxon>Micrococcales</taxon>
        <taxon>Promicromonosporaceae</taxon>
        <taxon>Xylanimonas</taxon>
    </lineage>
</organism>
<keyword evidence="7" id="KW-0472">Membrane</keyword>
<feature type="compositionally biased region" description="Low complexity" evidence="6">
    <location>
        <begin position="375"/>
        <end position="389"/>
    </location>
</feature>
<dbReference type="Proteomes" id="UP000293852">
    <property type="component" value="Unassembled WGS sequence"/>
</dbReference>
<proteinExistence type="predicted"/>
<dbReference type="GO" id="GO:0004673">
    <property type="term" value="F:protein histidine kinase activity"/>
    <property type="evidence" value="ECO:0007669"/>
    <property type="project" value="UniProtKB-EC"/>
</dbReference>
<dbReference type="PANTHER" id="PTHR24421:SF10">
    <property type="entry name" value="NITRATE_NITRITE SENSOR PROTEIN NARQ"/>
    <property type="match status" value="1"/>
</dbReference>
<keyword evidence="7" id="KW-1133">Transmembrane helix</keyword>
<accession>A0A4Q7M7V2</accession>
<keyword evidence="3" id="KW-0808">Transferase</keyword>
<dbReference type="AlphaFoldDB" id="A0A4Q7M7V2"/>
<dbReference type="InterPro" id="IPR036890">
    <property type="entry name" value="HATPase_C_sf"/>
</dbReference>
<evidence type="ECO:0000256" key="4">
    <source>
        <dbReference type="ARBA" id="ARBA00022777"/>
    </source>
</evidence>
<gene>
    <name evidence="8" type="ORF">EV386_3106</name>
</gene>
<dbReference type="EC" id="2.7.13.3" evidence="2"/>
<evidence type="ECO:0000256" key="5">
    <source>
        <dbReference type="ARBA" id="ARBA00023012"/>
    </source>
</evidence>
<dbReference type="PANTHER" id="PTHR24421">
    <property type="entry name" value="NITRATE/NITRITE SENSOR PROTEIN NARX-RELATED"/>
    <property type="match status" value="1"/>
</dbReference>
<dbReference type="EMBL" id="SGWX01000001">
    <property type="protein sequence ID" value="RZS62758.1"/>
    <property type="molecule type" value="Genomic_DNA"/>
</dbReference>
<dbReference type="GO" id="GO:0000160">
    <property type="term" value="P:phosphorelay signal transduction system"/>
    <property type="evidence" value="ECO:0007669"/>
    <property type="project" value="UniProtKB-KW"/>
</dbReference>
<evidence type="ECO:0000313" key="9">
    <source>
        <dbReference type="Proteomes" id="UP000293852"/>
    </source>
</evidence>
<evidence type="ECO:0000256" key="3">
    <source>
        <dbReference type="ARBA" id="ARBA00022679"/>
    </source>
</evidence>
<feature type="transmembrane region" description="Helical" evidence="7">
    <location>
        <begin position="70"/>
        <end position="91"/>
    </location>
</feature>
<feature type="transmembrane region" description="Helical" evidence="7">
    <location>
        <begin position="31"/>
        <end position="50"/>
    </location>
</feature>
<protein>
    <recommendedName>
        <fullName evidence="2">histidine kinase</fullName>
        <ecNumber evidence="2">2.7.13.3</ecNumber>
    </recommendedName>
</protein>
<dbReference type="Gene3D" id="3.30.565.10">
    <property type="entry name" value="Histidine kinase-like ATPase, C-terminal domain"/>
    <property type="match status" value="1"/>
</dbReference>
<evidence type="ECO:0000256" key="1">
    <source>
        <dbReference type="ARBA" id="ARBA00000085"/>
    </source>
</evidence>
<dbReference type="SUPFAM" id="SSF55874">
    <property type="entry name" value="ATPase domain of HSP90 chaperone/DNA topoisomerase II/histidine kinase"/>
    <property type="match status" value="1"/>
</dbReference>
<comment type="catalytic activity">
    <reaction evidence="1">
        <text>ATP + protein L-histidine = ADP + protein N-phospho-L-histidine.</text>
        <dbReference type="EC" id="2.7.13.3"/>
    </reaction>
</comment>
<evidence type="ECO:0000313" key="8">
    <source>
        <dbReference type="EMBL" id="RZS62758.1"/>
    </source>
</evidence>
<name>A0A4Q7M7V2_9MICO</name>
<dbReference type="InterPro" id="IPR050482">
    <property type="entry name" value="Sensor_HK_TwoCompSys"/>
</dbReference>
<feature type="region of interest" description="Disordered" evidence="6">
    <location>
        <begin position="375"/>
        <end position="413"/>
    </location>
</feature>
<dbReference type="OrthoDB" id="3573097at2"/>
<keyword evidence="7" id="KW-0812">Transmembrane</keyword>
<feature type="transmembrane region" description="Helical" evidence="7">
    <location>
        <begin position="130"/>
        <end position="158"/>
    </location>
</feature>
<keyword evidence="5" id="KW-0902">Two-component regulatory system</keyword>
<comment type="caution">
    <text evidence="8">The sequence shown here is derived from an EMBL/GenBank/DDBJ whole genome shotgun (WGS) entry which is preliminary data.</text>
</comment>
<reference evidence="8 9" key="1">
    <citation type="submission" date="2019-02" db="EMBL/GenBank/DDBJ databases">
        <title>Sequencing the genomes of 1000 actinobacteria strains.</title>
        <authorList>
            <person name="Klenk H.-P."/>
        </authorList>
    </citation>
    <scope>NUCLEOTIDE SEQUENCE [LARGE SCALE GENOMIC DNA]</scope>
    <source>
        <strain evidence="8 9">DSM 16932</strain>
    </source>
</reference>
<evidence type="ECO:0000256" key="2">
    <source>
        <dbReference type="ARBA" id="ARBA00012438"/>
    </source>
</evidence>
<evidence type="ECO:0000256" key="7">
    <source>
        <dbReference type="SAM" id="Phobius"/>
    </source>
</evidence>
<feature type="transmembrane region" description="Helical" evidence="7">
    <location>
        <begin position="103"/>
        <end position="124"/>
    </location>
</feature>
<dbReference type="RefSeq" id="WP_130416213.1">
    <property type="nucleotide sequence ID" value="NZ_SGWX01000001.1"/>
</dbReference>
<evidence type="ECO:0000256" key="6">
    <source>
        <dbReference type="SAM" id="MobiDB-lite"/>
    </source>
</evidence>
<sequence length="413" mass="44170">MTSAPGPTRRAERLPALRADLTRHATTRMGVVLASTNALLFALMSLAQWAGWGGWYTASQLTGAATLAQALGVTGVNLGYGLLVVAGTFALRPMSWPPRTRYLIIAAVALVASLPRVAGLRAIYSTPSGAVFAIAEWVAGFAAGFVAVSAGVLTAQLVTRARDEETRRLREARRAARAVEELQTEEMRVRRMVSDQLHGTLQHRLVAVTAGLDGLAARLATTDEAAAAELREWAERLEEVRDQEVRSLSHAVFPSGVELGAHRAIEQMLRRLPVRLATSLEIGPEYRRLSDAGQEPLPLAERLVAVYTVEEAVTNALKHGRATQVRVAAEVRPADRSAPGGPWLLDVTVDDDGTGLPDGEPELFGLARHAERLQSRGGSLRLGPSPLGGARVRVSLPFDRTPGATEPGTPPAE</sequence>
<keyword evidence="4 8" id="KW-0418">Kinase</keyword>